<accession>A0A2G4R708</accession>
<evidence type="ECO:0000256" key="6">
    <source>
        <dbReference type="ARBA" id="ARBA00022884"/>
    </source>
</evidence>
<evidence type="ECO:0000256" key="7">
    <source>
        <dbReference type="ARBA" id="ARBA00023016"/>
    </source>
</evidence>
<keyword evidence="5" id="KW-0378">Hydrolase</keyword>
<keyword evidence="2" id="KW-1277">Toxin-antitoxin system</keyword>
<evidence type="ECO:0000256" key="4">
    <source>
        <dbReference type="ARBA" id="ARBA00022759"/>
    </source>
</evidence>
<comment type="similarity">
    <text evidence="1">Belongs to the HicA mRNA interferase family.</text>
</comment>
<dbReference type="EMBL" id="LDWY01000002">
    <property type="protein sequence ID" value="PHY92349.1"/>
    <property type="molecule type" value="Genomic_DNA"/>
</dbReference>
<dbReference type="InterPro" id="IPR012933">
    <property type="entry name" value="HicA_mRNA_interferase"/>
</dbReference>
<dbReference type="InterPro" id="IPR038570">
    <property type="entry name" value="HicA_sf"/>
</dbReference>
<dbReference type="Gene3D" id="3.30.920.30">
    <property type="entry name" value="Hypothetical protein"/>
    <property type="match status" value="1"/>
</dbReference>
<evidence type="ECO:0000256" key="3">
    <source>
        <dbReference type="ARBA" id="ARBA00022722"/>
    </source>
</evidence>
<evidence type="ECO:0000256" key="5">
    <source>
        <dbReference type="ARBA" id="ARBA00022801"/>
    </source>
</evidence>
<proteinExistence type="inferred from homology"/>
<name>A0A2G4R708_9BACT</name>
<dbReference type="SUPFAM" id="SSF54786">
    <property type="entry name" value="YcfA/nrd intein domain"/>
    <property type="match status" value="1"/>
</dbReference>
<evidence type="ECO:0000256" key="1">
    <source>
        <dbReference type="ARBA" id="ARBA00006620"/>
    </source>
</evidence>
<keyword evidence="3" id="KW-0540">Nuclease</keyword>
<protein>
    <recommendedName>
        <fullName evidence="10">Addiction module toxin, HicA family</fullName>
    </recommendedName>
</protein>
<dbReference type="Pfam" id="PF07927">
    <property type="entry name" value="HicA_toxin"/>
    <property type="match status" value="1"/>
</dbReference>
<evidence type="ECO:0000256" key="2">
    <source>
        <dbReference type="ARBA" id="ARBA00022649"/>
    </source>
</evidence>
<keyword evidence="6" id="KW-0694">RNA-binding</keyword>
<keyword evidence="4" id="KW-0255">Endonuclease</keyword>
<dbReference type="GO" id="GO:0004519">
    <property type="term" value="F:endonuclease activity"/>
    <property type="evidence" value="ECO:0007669"/>
    <property type="project" value="UniProtKB-KW"/>
</dbReference>
<evidence type="ECO:0000313" key="9">
    <source>
        <dbReference type="Proteomes" id="UP000237472"/>
    </source>
</evidence>
<dbReference type="AlphaFoldDB" id="A0A2G4R708"/>
<dbReference type="Proteomes" id="UP000237472">
    <property type="component" value="Unassembled WGS sequence"/>
</dbReference>
<evidence type="ECO:0000313" key="8">
    <source>
        <dbReference type="EMBL" id="PHY92349.1"/>
    </source>
</evidence>
<dbReference type="GO" id="GO:0016787">
    <property type="term" value="F:hydrolase activity"/>
    <property type="evidence" value="ECO:0007669"/>
    <property type="project" value="UniProtKB-KW"/>
</dbReference>
<dbReference type="GO" id="GO:0003729">
    <property type="term" value="F:mRNA binding"/>
    <property type="evidence" value="ECO:0007669"/>
    <property type="project" value="InterPro"/>
</dbReference>
<dbReference type="OrthoDB" id="9810412at2"/>
<keyword evidence="7" id="KW-0346">Stress response</keyword>
<dbReference type="RefSeq" id="WP_099460816.1">
    <property type="nucleotide sequence ID" value="NZ_LDWY01000002.1"/>
</dbReference>
<sequence length="67" mass="8000">MPELPRMTAKEAERLLLQNSFLIDRQKGSHRIYKKDSYRMVIPHHSGEILHPKIIKQLFEIIEMSKE</sequence>
<comment type="caution">
    <text evidence="8">The sequence shown here is derived from an EMBL/GenBank/DDBJ whole genome shotgun (WGS) entry which is preliminary data.</text>
</comment>
<gene>
    <name evidence="8" type="ORF">AA994_00390</name>
</gene>
<organism evidence="8 9">
    <name type="scientific">Campylobacter vulpis</name>
    <dbReference type="NCBI Taxonomy" id="1655500"/>
    <lineage>
        <taxon>Bacteria</taxon>
        <taxon>Pseudomonadati</taxon>
        <taxon>Campylobacterota</taxon>
        <taxon>Epsilonproteobacteria</taxon>
        <taxon>Campylobacterales</taxon>
        <taxon>Campylobacteraceae</taxon>
        <taxon>Campylobacter</taxon>
    </lineage>
</organism>
<evidence type="ECO:0008006" key="10">
    <source>
        <dbReference type="Google" id="ProtNLM"/>
    </source>
</evidence>
<reference evidence="9" key="1">
    <citation type="submission" date="2015-06" db="EMBL/GenBank/DDBJ databases">
        <authorList>
            <person name="Parisi A."/>
            <person name="Chiara M."/>
            <person name="Florio D."/>
            <person name="Miccolupo A."/>
            <person name="Manzari C."/>
            <person name="Mion D."/>
            <person name="Caruso M."/>
            <person name="D'erchia A.M."/>
            <person name="Zanoni R."/>
        </authorList>
    </citation>
    <scope>NUCLEOTIDE SEQUENCE [LARGE SCALE GENOMIC DNA]</scope>
    <source>
        <strain evidence="9">73/13</strain>
    </source>
</reference>